<reference evidence="2" key="3">
    <citation type="submission" date="2018-05" db="EMBL/GenBank/DDBJ databases">
        <authorList>
            <person name="Lanie J.A."/>
            <person name="Ng W.-L."/>
            <person name="Kazmierczak K.M."/>
            <person name="Andrzejewski T.M."/>
            <person name="Davidsen T.M."/>
            <person name="Wayne K.J."/>
            <person name="Tettelin H."/>
            <person name="Glass J.I."/>
            <person name="Rusch D."/>
            <person name="Podicherti R."/>
            <person name="Tsui H.-C.T."/>
            <person name="Winkler M.E."/>
        </authorList>
    </citation>
    <scope>NUCLEOTIDE SEQUENCE</scope>
    <source>
        <strain evidence="2">Lactococcus lactis</strain>
    </source>
</reference>
<name>A0A2X0PKZ3_9LACT</name>
<gene>
    <name evidence="1" type="ORF">AMHIJAGA_02044</name>
</gene>
<reference evidence="3" key="2">
    <citation type="submission" date="2018-05" db="EMBL/GenBank/DDBJ databases">
        <authorList>
            <person name="Duru I."/>
        </authorList>
    </citation>
    <scope>NUCLEOTIDE SEQUENCE [LARGE SCALE GENOMIC DNA]</scope>
</reference>
<dbReference type="Proteomes" id="UP000279235">
    <property type="component" value="Unassembled WGS sequence"/>
</dbReference>
<proteinExistence type="predicted"/>
<sequence>MEEKTTLYHVNTNEKIDNLIKNNELIISEHKSDSKYSGIGMYFWDNRGNADYWLGQKLKYKEKKDLSLLVVSAEYSSDHMLDLMDYAQEKEYQDILSKVSKLVQFRGKSLGEKVDYLCEVLGCKLVRFSTYYPNTPQTELLKRSKVTNKYKVIYCIKPTHYDIIKKKHKEVFS</sequence>
<dbReference type="EMBL" id="OGTW01000090">
    <property type="protein sequence ID" value="SPB27689.1"/>
    <property type="molecule type" value="Genomic_DNA"/>
</dbReference>
<organism evidence="1">
    <name type="scientific">Lactococcus lactis</name>
    <dbReference type="NCBI Taxonomy" id="1358"/>
    <lineage>
        <taxon>Bacteria</taxon>
        <taxon>Bacillati</taxon>
        <taxon>Bacillota</taxon>
        <taxon>Bacilli</taxon>
        <taxon>Lactobacillales</taxon>
        <taxon>Streptococcaceae</taxon>
        <taxon>Lactococcus</taxon>
    </lineage>
</organism>
<dbReference type="EMBL" id="OGTW02000090">
    <property type="protein sequence ID" value="SPS12094.1"/>
    <property type="molecule type" value="Genomic_DNA"/>
</dbReference>
<accession>A0A2X0PKZ3</accession>
<evidence type="ECO:0000313" key="2">
    <source>
        <dbReference type="EMBL" id="SPS12094.1"/>
    </source>
</evidence>
<protein>
    <submittedName>
        <fullName evidence="1">Uncharacterized protein</fullName>
    </submittedName>
</protein>
<dbReference type="RefSeq" id="WP_003132879.1">
    <property type="nucleotide sequence ID" value="NZ_CP065984.1"/>
</dbReference>
<evidence type="ECO:0000313" key="3">
    <source>
        <dbReference type="Proteomes" id="UP000279235"/>
    </source>
</evidence>
<reference evidence="1" key="1">
    <citation type="submission" date="2018-01" db="EMBL/GenBank/DDBJ databases">
        <authorList>
            <person name="Gaut B.S."/>
            <person name="Morton B.R."/>
            <person name="Clegg M.T."/>
            <person name="Duvall M.R."/>
        </authorList>
    </citation>
    <scope>NUCLEOTIDE SEQUENCE</scope>
    <source>
        <strain evidence="1">Lactococcus lactis</strain>
    </source>
</reference>
<dbReference type="AlphaFoldDB" id="A0A2X0PKZ3"/>
<evidence type="ECO:0000313" key="1">
    <source>
        <dbReference type="EMBL" id="SPB27689.1"/>
    </source>
</evidence>